<gene>
    <name evidence="1" type="ORF">DICVIV_02601</name>
</gene>
<evidence type="ECO:0000313" key="1">
    <source>
        <dbReference type="EMBL" id="KJH51236.1"/>
    </source>
</evidence>
<reference evidence="2" key="2">
    <citation type="journal article" date="2016" name="Sci. Rep.">
        <title>Dictyocaulus viviparus genome, variome and transcriptome elucidate lungworm biology and support future intervention.</title>
        <authorList>
            <person name="McNulty S.N."/>
            <person name="Strube C."/>
            <person name="Rosa B.A."/>
            <person name="Martin J.C."/>
            <person name="Tyagi R."/>
            <person name="Choi Y.J."/>
            <person name="Wang Q."/>
            <person name="Hallsworth Pepin K."/>
            <person name="Zhang X."/>
            <person name="Ozersky P."/>
            <person name="Wilson R.K."/>
            <person name="Sternberg P.W."/>
            <person name="Gasser R.B."/>
            <person name="Mitreva M."/>
        </authorList>
    </citation>
    <scope>NUCLEOTIDE SEQUENCE [LARGE SCALE GENOMIC DNA]</scope>
    <source>
        <strain evidence="2">HannoverDv2000</strain>
    </source>
</reference>
<keyword evidence="2" id="KW-1185">Reference proteome</keyword>
<sequence>MSTKSLNQKKKCIEPHLHSTEANGCSTGVFSTLAIVNGNLGCEKKNEIYLATFQQLMGDQCCIVSWDNGQQIHLPKSAICRADPI</sequence>
<accession>A0A0D8Y9K1</accession>
<dbReference type="STRING" id="29172.A0A0D8Y9K1"/>
<dbReference type="EMBL" id="KN716188">
    <property type="protein sequence ID" value="KJH51236.1"/>
    <property type="molecule type" value="Genomic_DNA"/>
</dbReference>
<name>A0A0D8Y9K1_DICVI</name>
<dbReference type="AlphaFoldDB" id="A0A0D8Y9K1"/>
<protein>
    <submittedName>
        <fullName evidence="1">Uncharacterized protein</fullName>
    </submittedName>
</protein>
<proteinExistence type="predicted"/>
<reference evidence="1 2" key="1">
    <citation type="submission" date="2013-11" db="EMBL/GenBank/DDBJ databases">
        <title>Draft genome of the bovine lungworm Dictyocaulus viviparus.</title>
        <authorList>
            <person name="Mitreva M."/>
        </authorList>
    </citation>
    <scope>NUCLEOTIDE SEQUENCE [LARGE SCALE GENOMIC DNA]</scope>
    <source>
        <strain evidence="1 2">HannoverDv2000</strain>
    </source>
</reference>
<organism evidence="1 2">
    <name type="scientific">Dictyocaulus viviparus</name>
    <name type="common">Bovine lungworm</name>
    <dbReference type="NCBI Taxonomy" id="29172"/>
    <lineage>
        <taxon>Eukaryota</taxon>
        <taxon>Metazoa</taxon>
        <taxon>Ecdysozoa</taxon>
        <taxon>Nematoda</taxon>
        <taxon>Chromadorea</taxon>
        <taxon>Rhabditida</taxon>
        <taxon>Rhabditina</taxon>
        <taxon>Rhabditomorpha</taxon>
        <taxon>Strongyloidea</taxon>
        <taxon>Metastrongylidae</taxon>
        <taxon>Dictyocaulus</taxon>
    </lineage>
</organism>
<evidence type="ECO:0000313" key="2">
    <source>
        <dbReference type="Proteomes" id="UP000053766"/>
    </source>
</evidence>
<dbReference type="Proteomes" id="UP000053766">
    <property type="component" value="Unassembled WGS sequence"/>
</dbReference>